<evidence type="ECO:0000256" key="1">
    <source>
        <dbReference type="ARBA" id="ARBA00023015"/>
    </source>
</evidence>
<dbReference type="GO" id="GO:0003677">
    <property type="term" value="F:DNA binding"/>
    <property type="evidence" value="ECO:0007669"/>
    <property type="project" value="UniProtKB-KW"/>
</dbReference>
<sequence length="125" mass="13327">MSRNSTHHHDKASGGGTSAPAPSLAHVFAALGDPTRLKLVSALSAGGALSIAQLTQGTAISRQGVTKHLNVLAEAGVVSDIRLGRERLWQLDPSSINDARHALDAIGREWEQALFRLKRFVEKDA</sequence>
<reference evidence="6 7" key="1">
    <citation type="submission" date="2020-07" db="EMBL/GenBank/DDBJ databases">
        <title>Novel species isolated from subtropical streams in China.</title>
        <authorList>
            <person name="Lu H."/>
        </authorList>
    </citation>
    <scope>NUCLEOTIDE SEQUENCE [LARGE SCALE GENOMIC DNA]</scope>
    <source>
        <strain evidence="6 7">FT3S</strain>
    </source>
</reference>
<evidence type="ECO:0000313" key="7">
    <source>
        <dbReference type="Proteomes" id="UP000566711"/>
    </source>
</evidence>
<dbReference type="RefSeq" id="WP_182218739.1">
    <property type="nucleotide sequence ID" value="NZ_JACEZS010000011.1"/>
</dbReference>
<evidence type="ECO:0000256" key="2">
    <source>
        <dbReference type="ARBA" id="ARBA00023125"/>
    </source>
</evidence>
<dbReference type="PANTHER" id="PTHR33154">
    <property type="entry name" value="TRANSCRIPTIONAL REGULATOR, ARSR FAMILY"/>
    <property type="match status" value="1"/>
</dbReference>
<gene>
    <name evidence="6" type="ORF">H3H36_14420</name>
</gene>
<dbReference type="SUPFAM" id="SSF46785">
    <property type="entry name" value="Winged helix' DNA-binding domain"/>
    <property type="match status" value="1"/>
</dbReference>
<comment type="caution">
    <text evidence="6">The sequence shown here is derived from an EMBL/GenBank/DDBJ whole genome shotgun (WGS) entry which is preliminary data.</text>
</comment>
<dbReference type="Proteomes" id="UP000566711">
    <property type="component" value="Unassembled WGS sequence"/>
</dbReference>
<dbReference type="InterPro" id="IPR036388">
    <property type="entry name" value="WH-like_DNA-bd_sf"/>
</dbReference>
<evidence type="ECO:0000259" key="5">
    <source>
        <dbReference type="PROSITE" id="PS50987"/>
    </source>
</evidence>
<proteinExistence type="predicted"/>
<dbReference type="NCBIfam" id="NF033788">
    <property type="entry name" value="HTH_metalloreg"/>
    <property type="match status" value="1"/>
</dbReference>
<feature type="domain" description="HTH arsR-type" evidence="5">
    <location>
        <begin position="16"/>
        <end position="111"/>
    </location>
</feature>
<dbReference type="GO" id="GO:0003700">
    <property type="term" value="F:DNA-binding transcription factor activity"/>
    <property type="evidence" value="ECO:0007669"/>
    <property type="project" value="InterPro"/>
</dbReference>
<organism evidence="6 7">
    <name type="scientific">Rugamonas fusca</name>
    <dbReference type="NCBI Taxonomy" id="2758568"/>
    <lineage>
        <taxon>Bacteria</taxon>
        <taxon>Pseudomonadati</taxon>
        <taxon>Pseudomonadota</taxon>
        <taxon>Betaproteobacteria</taxon>
        <taxon>Burkholderiales</taxon>
        <taxon>Oxalobacteraceae</taxon>
        <taxon>Telluria group</taxon>
        <taxon>Rugamonas</taxon>
    </lineage>
</organism>
<dbReference type="Gene3D" id="1.10.10.10">
    <property type="entry name" value="Winged helix-like DNA-binding domain superfamily/Winged helix DNA-binding domain"/>
    <property type="match status" value="1"/>
</dbReference>
<dbReference type="InterPro" id="IPR051081">
    <property type="entry name" value="HTH_MetalResp_TranReg"/>
</dbReference>
<evidence type="ECO:0000256" key="3">
    <source>
        <dbReference type="ARBA" id="ARBA00023163"/>
    </source>
</evidence>
<keyword evidence="3" id="KW-0804">Transcription</keyword>
<evidence type="ECO:0000256" key="4">
    <source>
        <dbReference type="SAM" id="MobiDB-lite"/>
    </source>
</evidence>
<keyword evidence="7" id="KW-1185">Reference proteome</keyword>
<protein>
    <submittedName>
        <fullName evidence="6">Helix-turn-helix transcriptional regulator</fullName>
    </submittedName>
</protein>
<keyword evidence="2" id="KW-0238">DNA-binding</keyword>
<dbReference type="SMART" id="SM00418">
    <property type="entry name" value="HTH_ARSR"/>
    <property type="match status" value="1"/>
</dbReference>
<dbReference type="Pfam" id="PF12840">
    <property type="entry name" value="HTH_20"/>
    <property type="match status" value="1"/>
</dbReference>
<feature type="compositionally biased region" description="Basic residues" evidence="4">
    <location>
        <begin position="1"/>
        <end position="10"/>
    </location>
</feature>
<dbReference type="PANTHER" id="PTHR33154:SF33">
    <property type="entry name" value="TRANSCRIPTIONAL REPRESSOR SDPR"/>
    <property type="match status" value="1"/>
</dbReference>
<dbReference type="InterPro" id="IPR036390">
    <property type="entry name" value="WH_DNA-bd_sf"/>
</dbReference>
<accession>A0A7W2EII8</accession>
<name>A0A7W2EII8_9BURK</name>
<dbReference type="EMBL" id="JACEZS010000011">
    <property type="protein sequence ID" value="MBA5606549.1"/>
    <property type="molecule type" value="Genomic_DNA"/>
</dbReference>
<dbReference type="PRINTS" id="PR00778">
    <property type="entry name" value="HTHARSR"/>
</dbReference>
<dbReference type="AlphaFoldDB" id="A0A7W2EII8"/>
<dbReference type="InterPro" id="IPR001845">
    <property type="entry name" value="HTH_ArsR_DNA-bd_dom"/>
</dbReference>
<keyword evidence="1" id="KW-0805">Transcription regulation</keyword>
<dbReference type="CDD" id="cd00090">
    <property type="entry name" value="HTH_ARSR"/>
    <property type="match status" value="1"/>
</dbReference>
<evidence type="ECO:0000313" key="6">
    <source>
        <dbReference type="EMBL" id="MBA5606549.1"/>
    </source>
</evidence>
<feature type="region of interest" description="Disordered" evidence="4">
    <location>
        <begin position="1"/>
        <end position="21"/>
    </location>
</feature>
<dbReference type="InterPro" id="IPR011991">
    <property type="entry name" value="ArsR-like_HTH"/>
</dbReference>
<dbReference type="PROSITE" id="PS50987">
    <property type="entry name" value="HTH_ARSR_2"/>
    <property type="match status" value="1"/>
</dbReference>